<protein>
    <submittedName>
        <fullName evidence="2">DUF4860 domain-containing protein</fullName>
    </submittedName>
</protein>
<dbReference type="Pfam" id="PF16152">
    <property type="entry name" value="DUF4860"/>
    <property type="match status" value="1"/>
</dbReference>
<gene>
    <name evidence="2" type="ORF">H6A20_05190</name>
</gene>
<accession>A0A938XA61</accession>
<evidence type="ECO:0000313" key="3">
    <source>
        <dbReference type="Proteomes" id="UP000705508"/>
    </source>
</evidence>
<keyword evidence="1" id="KW-1133">Transmembrane helix</keyword>
<sequence length="168" mass="18096">MRHRHSAGFLFPLSLFCIFTICAFLVVMTGAGVYQRIAGNMEDTYSTGTAFAYVAEKIRQHDASGRIALTEIGGRPALVLADETSGSSYQTYIYPLGDALCEAVVKEGTSVSVSEKDAVLTVTDFSVEEKPGGFLLLSATDASGNRAAYLVYVRSGIRHLTEEEAIQP</sequence>
<proteinExistence type="predicted"/>
<dbReference type="EMBL" id="JACJKS010000005">
    <property type="protein sequence ID" value="MBM6948059.1"/>
    <property type="molecule type" value="Genomic_DNA"/>
</dbReference>
<feature type="transmembrane region" description="Helical" evidence="1">
    <location>
        <begin position="7"/>
        <end position="34"/>
    </location>
</feature>
<keyword evidence="1" id="KW-0812">Transmembrane</keyword>
<dbReference type="InterPro" id="IPR032340">
    <property type="entry name" value="DUF4860"/>
</dbReference>
<dbReference type="AlphaFoldDB" id="A0A938XA61"/>
<keyword evidence="1" id="KW-0472">Membrane</keyword>
<reference evidence="2" key="1">
    <citation type="submission" date="2020-08" db="EMBL/GenBank/DDBJ databases">
        <authorList>
            <person name="Cejkova D."/>
            <person name="Kubasova T."/>
            <person name="Jahodarova E."/>
            <person name="Rychlik I."/>
        </authorList>
    </citation>
    <scope>NUCLEOTIDE SEQUENCE</scope>
    <source>
        <strain evidence="2">An582</strain>
    </source>
</reference>
<organism evidence="2 3">
    <name type="scientific">Mordavella massiliensis</name>
    <dbReference type="NCBI Taxonomy" id="1871024"/>
    <lineage>
        <taxon>Bacteria</taxon>
        <taxon>Bacillati</taxon>
        <taxon>Bacillota</taxon>
        <taxon>Clostridia</taxon>
        <taxon>Eubacteriales</taxon>
        <taxon>Clostridiaceae</taxon>
        <taxon>Mordavella</taxon>
    </lineage>
</organism>
<name>A0A938XA61_9CLOT</name>
<evidence type="ECO:0000256" key="1">
    <source>
        <dbReference type="SAM" id="Phobius"/>
    </source>
</evidence>
<comment type="caution">
    <text evidence="2">The sequence shown here is derived from an EMBL/GenBank/DDBJ whole genome shotgun (WGS) entry which is preliminary data.</text>
</comment>
<evidence type="ECO:0000313" key="2">
    <source>
        <dbReference type="EMBL" id="MBM6948059.1"/>
    </source>
</evidence>
<dbReference type="Proteomes" id="UP000705508">
    <property type="component" value="Unassembled WGS sequence"/>
</dbReference>
<reference evidence="2" key="2">
    <citation type="journal article" date="2021" name="Sci. Rep.">
        <title>The distribution of antibiotic resistance genes in chicken gut microbiota commensals.</title>
        <authorList>
            <person name="Juricova H."/>
            <person name="Matiasovicova J."/>
            <person name="Kubasova T."/>
            <person name="Cejkova D."/>
            <person name="Rychlik I."/>
        </authorList>
    </citation>
    <scope>NUCLEOTIDE SEQUENCE</scope>
    <source>
        <strain evidence="2">An582</strain>
    </source>
</reference>
<dbReference type="RefSeq" id="WP_204906083.1">
    <property type="nucleotide sequence ID" value="NZ_JACJKS010000005.1"/>
</dbReference>